<protein>
    <recommendedName>
        <fullName evidence="5">Probable oligoribonuclease</fullName>
    </recommendedName>
</protein>
<dbReference type="Pfam" id="PF00929">
    <property type="entry name" value="RNase_T"/>
    <property type="match status" value="1"/>
</dbReference>
<name>A0AAV7XZC7_9NEOP</name>
<dbReference type="EMBL" id="JAPTSV010000001">
    <property type="protein sequence ID" value="KAJ1531906.1"/>
    <property type="molecule type" value="Genomic_DNA"/>
</dbReference>
<accession>A0AAV7XZC7</accession>
<dbReference type="InterPro" id="IPR022894">
    <property type="entry name" value="Oligoribonuclease"/>
</dbReference>
<keyword evidence="8" id="KW-1185">Reference proteome</keyword>
<organism evidence="7 8">
    <name type="scientific">Megalurothrips usitatus</name>
    <name type="common">bean blossom thrips</name>
    <dbReference type="NCBI Taxonomy" id="439358"/>
    <lineage>
        <taxon>Eukaryota</taxon>
        <taxon>Metazoa</taxon>
        <taxon>Ecdysozoa</taxon>
        <taxon>Arthropoda</taxon>
        <taxon>Hexapoda</taxon>
        <taxon>Insecta</taxon>
        <taxon>Pterygota</taxon>
        <taxon>Neoptera</taxon>
        <taxon>Paraneoptera</taxon>
        <taxon>Thysanoptera</taxon>
        <taxon>Terebrantia</taxon>
        <taxon>Thripoidea</taxon>
        <taxon>Thripidae</taxon>
        <taxon>Megalurothrips</taxon>
    </lineage>
</organism>
<dbReference type="HAMAP" id="MF_00045">
    <property type="entry name" value="Oligoribonuclease"/>
    <property type="match status" value="1"/>
</dbReference>
<dbReference type="Gene3D" id="3.30.420.10">
    <property type="entry name" value="Ribonuclease H-like superfamily/Ribonuclease H"/>
    <property type="match status" value="1"/>
</dbReference>
<dbReference type="GO" id="GO:0003676">
    <property type="term" value="F:nucleic acid binding"/>
    <property type="evidence" value="ECO:0007669"/>
    <property type="project" value="InterPro"/>
</dbReference>
<dbReference type="NCBIfam" id="NF003765">
    <property type="entry name" value="PRK05359.1"/>
    <property type="match status" value="1"/>
</dbReference>
<evidence type="ECO:0000256" key="1">
    <source>
        <dbReference type="ARBA" id="ARBA00009921"/>
    </source>
</evidence>
<dbReference type="SMART" id="SM00479">
    <property type="entry name" value="EXOIII"/>
    <property type="match status" value="1"/>
</dbReference>
<dbReference type="GO" id="GO:0005739">
    <property type="term" value="C:mitochondrion"/>
    <property type="evidence" value="ECO:0007669"/>
    <property type="project" value="TreeGrafter"/>
</dbReference>
<evidence type="ECO:0000256" key="5">
    <source>
        <dbReference type="ARBA" id="ARBA00072681"/>
    </source>
</evidence>
<keyword evidence="4" id="KW-0269">Exonuclease</keyword>
<comment type="caution">
    <text evidence="7">The sequence shown here is derived from an EMBL/GenBank/DDBJ whole genome shotgun (WGS) entry which is preliminary data.</text>
</comment>
<keyword evidence="2" id="KW-0540">Nuclease</keyword>
<sequence>MEYFTLEQSEYSRVPSPSACSESFAFVDVNEDFVEEEFGKGSKVMLSTAPPVKSPTTNKKNHLVWFDLEMTGLDPAVDHIMEAACLVTDADLNVIGEGVDLIIHQPDEILSRMNDWCKDHHGQSGLTEACRKSTVTLNQAEDRLLSYLEKNTIKGASPLAGNTVYMDRLFIAKYLPKVDEHMHYRIVDVSSVKELCRRWAPKTYDGAPKKKLAHRALDDIKDSIKELKYYKLNLFKQE</sequence>
<evidence type="ECO:0000313" key="7">
    <source>
        <dbReference type="EMBL" id="KAJ1531906.1"/>
    </source>
</evidence>
<gene>
    <name evidence="7" type="ORF">ONE63_000550</name>
</gene>
<dbReference type="FunFam" id="3.30.420.10:FF:000003">
    <property type="entry name" value="Oligoribonuclease"/>
    <property type="match status" value="1"/>
</dbReference>
<dbReference type="PANTHER" id="PTHR11046:SF0">
    <property type="entry name" value="OLIGORIBONUCLEASE, MITOCHONDRIAL"/>
    <property type="match status" value="1"/>
</dbReference>
<evidence type="ECO:0000259" key="6">
    <source>
        <dbReference type="SMART" id="SM00479"/>
    </source>
</evidence>
<evidence type="ECO:0000313" key="8">
    <source>
        <dbReference type="Proteomes" id="UP001075354"/>
    </source>
</evidence>
<dbReference type="PANTHER" id="PTHR11046">
    <property type="entry name" value="OLIGORIBONUCLEASE, MITOCHONDRIAL"/>
    <property type="match status" value="1"/>
</dbReference>
<dbReference type="Proteomes" id="UP001075354">
    <property type="component" value="Chromosome 1"/>
</dbReference>
<keyword evidence="3" id="KW-0378">Hydrolase</keyword>
<comment type="similarity">
    <text evidence="1">Belongs to the oligoribonuclease family.</text>
</comment>
<dbReference type="SUPFAM" id="SSF53098">
    <property type="entry name" value="Ribonuclease H-like"/>
    <property type="match status" value="1"/>
</dbReference>
<feature type="domain" description="Exonuclease" evidence="6">
    <location>
        <begin position="62"/>
        <end position="236"/>
    </location>
</feature>
<proteinExistence type="inferred from homology"/>
<dbReference type="InterPro" id="IPR013520">
    <property type="entry name" value="Ribonucl_H"/>
</dbReference>
<dbReference type="CDD" id="cd06135">
    <property type="entry name" value="Orn"/>
    <property type="match status" value="1"/>
</dbReference>
<dbReference type="AlphaFoldDB" id="A0AAV7XZC7"/>
<evidence type="ECO:0000256" key="2">
    <source>
        <dbReference type="ARBA" id="ARBA00022722"/>
    </source>
</evidence>
<dbReference type="GO" id="GO:0000175">
    <property type="term" value="F:3'-5'-RNA exonuclease activity"/>
    <property type="evidence" value="ECO:0007669"/>
    <property type="project" value="InterPro"/>
</dbReference>
<dbReference type="InterPro" id="IPR012337">
    <property type="entry name" value="RNaseH-like_sf"/>
</dbReference>
<reference evidence="7" key="1">
    <citation type="submission" date="2022-12" db="EMBL/GenBank/DDBJ databases">
        <title>Chromosome-level genome assembly of the bean flower thrips Megalurothrips usitatus.</title>
        <authorList>
            <person name="Ma L."/>
            <person name="Liu Q."/>
            <person name="Li H."/>
            <person name="Cai W."/>
        </authorList>
    </citation>
    <scope>NUCLEOTIDE SEQUENCE</scope>
    <source>
        <strain evidence="7">Cailab_2022a</strain>
    </source>
</reference>
<evidence type="ECO:0000256" key="4">
    <source>
        <dbReference type="ARBA" id="ARBA00022839"/>
    </source>
</evidence>
<evidence type="ECO:0000256" key="3">
    <source>
        <dbReference type="ARBA" id="ARBA00022801"/>
    </source>
</evidence>
<dbReference type="InterPro" id="IPR036397">
    <property type="entry name" value="RNaseH_sf"/>
</dbReference>